<dbReference type="HOGENOM" id="CLU_3415991_0_0_6"/>
<keyword evidence="1" id="KW-0808">Transferase</keyword>
<feature type="non-terminal residue" evidence="1">
    <location>
        <position position="1"/>
    </location>
</feature>
<evidence type="ECO:0000313" key="2">
    <source>
        <dbReference type="Proteomes" id="UP000004471"/>
    </source>
</evidence>
<dbReference type="EMBL" id="AEAH01003095">
    <property type="protein sequence ID" value="EGH34970.1"/>
    <property type="molecule type" value="Genomic_DNA"/>
</dbReference>
<reference evidence="1 2" key="1">
    <citation type="journal article" date="2011" name="PLoS Pathog.">
        <title>Dynamic evolution of pathogenicity revealed by sequencing and comparative genomics of 19 Pseudomonas syringae isolates.</title>
        <authorList>
            <person name="Baltrus D.A."/>
            <person name="Nishimura M.T."/>
            <person name="Romanchuk A."/>
            <person name="Chang J.H."/>
            <person name="Mukhtar M.S."/>
            <person name="Cherkis K."/>
            <person name="Roach J."/>
            <person name="Grant S.R."/>
            <person name="Jones C.D."/>
            <person name="Dangl J.L."/>
        </authorList>
    </citation>
    <scope>NUCLEOTIDE SEQUENCE [LARGE SCALE GENOMIC DNA]</scope>
    <source>
        <strain evidence="2">M301072PT</strain>
    </source>
</reference>
<proteinExistence type="predicted"/>
<name>F3FXM8_PSESX</name>
<evidence type="ECO:0000313" key="1">
    <source>
        <dbReference type="EMBL" id="EGH34970.1"/>
    </source>
</evidence>
<comment type="caution">
    <text evidence="1">The sequence shown here is derived from an EMBL/GenBank/DDBJ whole genome shotgun (WGS) entry which is preliminary data.</text>
</comment>
<organism evidence="1 2">
    <name type="scientific">Pseudomonas syringae pv. japonica str. M301072</name>
    <dbReference type="NCBI Taxonomy" id="629262"/>
    <lineage>
        <taxon>Bacteria</taxon>
        <taxon>Pseudomonadati</taxon>
        <taxon>Pseudomonadota</taxon>
        <taxon>Gammaproteobacteria</taxon>
        <taxon>Pseudomonadales</taxon>
        <taxon>Pseudomonadaceae</taxon>
        <taxon>Pseudomonas</taxon>
        <taxon>Pseudomonas syringae</taxon>
    </lineage>
</organism>
<sequence>FERRVPQAYQIGDQWFDDLIYHLPLR</sequence>
<gene>
    <name evidence="1" type="ORF">PSYJA_40710</name>
</gene>
<dbReference type="GO" id="GO:0016740">
    <property type="term" value="F:transferase activity"/>
    <property type="evidence" value="ECO:0007669"/>
    <property type="project" value="UniProtKB-KW"/>
</dbReference>
<protein>
    <submittedName>
        <fullName evidence="1">Acetyltransferase</fullName>
    </submittedName>
</protein>
<dbReference type="Proteomes" id="UP000004471">
    <property type="component" value="Unassembled WGS sequence"/>
</dbReference>
<accession>F3FXM8</accession>
<dbReference type="AlphaFoldDB" id="F3FXM8"/>